<organism evidence="2 3">
    <name type="scientific">Hyphococcus aureus</name>
    <dbReference type="NCBI Taxonomy" id="2666033"/>
    <lineage>
        <taxon>Bacteria</taxon>
        <taxon>Pseudomonadati</taxon>
        <taxon>Pseudomonadota</taxon>
        <taxon>Alphaproteobacteria</taxon>
        <taxon>Parvularculales</taxon>
        <taxon>Parvularculaceae</taxon>
        <taxon>Hyphococcus</taxon>
    </lineage>
</organism>
<name>A0ABW1KV80_9PROT</name>
<feature type="signal peptide" evidence="1">
    <location>
        <begin position="1"/>
        <end position="21"/>
    </location>
</feature>
<dbReference type="Pfam" id="PF05960">
    <property type="entry name" value="DUF885"/>
    <property type="match status" value="1"/>
</dbReference>
<evidence type="ECO:0000313" key="3">
    <source>
        <dbReference type="Proteomes" id="UP001596116"/>
    </source>
</evidence>
<comment type="caution">
    <text evidence="2">The sequence shown here is derived from an EMBL/GenBank/DDBJ whole genome shotgun (WGS) entry which is preliminary data.</text>
</comment>
<proteinExistence type="predicted"/>
<feature type="chain" id="PRO_5046399942" evidence="1">
    <location>
        <begin position="22"/>
        <end position="582"/>
    </location>
</feature>
<keyword evidence="3" id="KW-1185">Reference proteome</keyword>
<gene>
    <name evidence="2" type="ORF">ACFMB1_10765</name>
</gene>
<dbReference type="RefSeq" id="WP_379882744.1">
    <property type="nucleotide sequence ID" value="NZ_JBHPON010000002.1"/>
</dbReference>
<keyword evidence="1" id="KW-0732">Signal</keyword>
<evidence type="ECO:0000313" key="2">
    <source>
        <dbReference type="EMBL" id="MFC6036028.1"/>
    </source>
</evidence>
<dbReference type="EMBL" id="JBHPON010000002">
    <property type="protein sequence ID" value="MFC6036028.1"/>
    <property type="molecule type" value="Genomic_DNA"/>
</dbReference>
<evidence type="ECO:0000256" key="1">
    <source>
        <dbReference type="SAM" id="SignalP"/>
    </source>
</evidence>
<dbReference type="Proteomes" id="UP001596116">
    <property type="component" value="Unassembled WGS sequence"/>
</dbReference>
<sequence>MKKRIFLTLAAAAVLSGCDAAKDAAATTTPSDEVAAVADAYMAAIVEISPFAILYSGLGAEIEIPNDAFDDISPEANARFEETEDALLARLEKIDPAGLTDRADWVVYETVKEYIVSSVGVRICHQPWQSLNHMFGWQNGLPIIASMQPVETDEERAEAMARWEKLARYIAADKANLEEGLAEGYSVPKRVANRVLAQLDSLLAAPPESSPFIAFAAQGDDDFKAAATALVADKINPAIADYRAFLKDVYIPAARDDLAITANPDGAACYEALLRNYHGAPIGSEKTYQRGQETVAANTAAVIERGKELFGVEDFAEILERTKTAPGNRFESEQDQIDYTRALVPVTKEKSAPFFSNLPAQELVVEPYADYLKGTGQSSRYESTPASEGPATYRINTDEWATQTKGEAQIVVVHEGWPGHHLQIATASSIEGLHPIVQLLSSTAYVEGWARYSEALSEEAGIYDTRYGEISRRAWPARGMVMDPGLHVYGWTERQVKDFAIESGRFDEKSAEALLDRLAVIPGQLTAYDTGGLEIFALRKEAEERLGEKFDIREFHDRILENGAVPLGAMREHVEEWIEENE</sequence>
<accession>A0ABW1KV80</accession>
<dbReference type="PANTHER" id="PTHR33361:SF2">
    <property type="entry name" value="DUF885 DOMAIN-CONTAINING PROTEIN"/>
    <property type="match status" value="1"/>
</dbReference>
<protein>
    <submittedName>
        <fullName evidence="2">DUF885 domain-containing protein</fullName>
    </submittedName>
</protein>
<dbReference type="PROSITE" id="PS51257">
    <property type="entry name" value="PROKAR_LIPOPROTEIN"/>
    <property type="match status" value="1"/>
</dbReference>
<dbReference type="PANTHER" id="PTHR33361">
    <property type="entry name" value="GLR0591 PROTEIN"/>
    <property type="match status" value="1"/>
</dbReference>
<reference evidence="2 3" key="1">
    <citation type="submission" date="2024-09" db="EMBL/GenBank/DDBJ databases">
        <authorList>
            <person name="Zhang Z.-H."/>
        </authorList>
    </citation>
    <scope>NUCLEOTIDE SEQUENCE [LARGE SCALE GENOMIC DNA]</scope>
    <source>
        <strain evidence="2 3">HHTR114</strain>
    </source>
</reference>
<dbReference type="InterPro" id="IPR010281">
    <property type="entry name" value="DUF885"/>
</dbReference>